<dbReference type="EMBL" id="LWQU01000029">
    <property type="protein sequence ID" value="OAN64791.1"/>
    <property type="molecule type" value="Genomic_DNA"/>
</dbReference>
<dbReference type="InterPro" id="IPR035093">
    <property type="entry name" value="RelE/ParE_toxin_dom_sf"/>
</dbReference>
<dbReference type="Pfam" id="PF05016">
    <property type="entry name" value="ParE_toxin"/>
    <property type="match status" value="1"/>
</dbReference>
<sequence>MGDYVLSNAADGDLAEIYVYSHRSFGEAQADAYYLELSGCLRMLADNPRLGRPSGLPRQGLLRHAHAGHVIYYLIEDPGIFVVRVLHHSMDSERHIVS</sequence>
<organism evidence="3 4">
    <name type="scientific">Magnetospirillum moscoviense</name>
    <dbReference type="NCBI Taxonomy" id="1437059"/>
    <lineage>
        <taxon>Bacteria</taxon>
        <taxon>Pseudomonadati</taxon>
        <taxon>Pseudomonadota</taxon>
        <taxon>Alphaproteobacteria</taxon>
        <taxon>Rhodospirillales</taxon>
        <taxon>Rhodospirillaceae</taxon>
        <taxon>Magnetospirillum</taxon>
    </lineage>
</organism>
<dbReference type="InterPro" id="IPR007712">
    <property type="entry name" value="RelE/ParE_toxin"/>
</dbReference>
<dbReference type="AlphaFoldDB" id="A0A178MYX2"/>
<proteinExistence type="inferred from homology"/>
<dbReference type="RefSeq" id="WP_068496849.1">
    <property type="nucleotide sequence ID" value="NZ_LWQU01000029.1"/>
</dbReference>
<accession>A0A178MYX2</accession>
<dbReference type="Proteomes" id="UP000078543">
    <property type="component" value="Unassembled WGS sequence"/>
</dbReference>
<keyword evidence="1" id="KW-1277">Toxin-antitoxin system</keyword>
<evidence type="ECO:0000256" key="2">
    <source>
        <dbReference type="PIRNR" id="PIRNR029218"/>
    </source>
</evidence>
<gene>
    <name evidence="3" type="ORF">A6A05_18920</name>
</gene>
<comment type="similarity">
    <text evidence="2">Belongs to the RelE toxin family.</text>
</comment>
<dbReference type="STRING" id="1437059.A6A05_18920"/>
<keyword evidence="4" id="KW-1185">Reference proteome</keyword>
<name>A0A178MYX2_9PROT</name>
<dbReference type="InterPro" id="IPR028344">
    <property type="entry name" value="ParE1/4"/>
</dbReference>
<evidence type="ECO:0000313" key="4">
    <source>
        <dbReference type="Proteomes" id="UP000078543"/>
    </source>
</evidence>
<comment type="caution">
    <text evidence="3">The sequence shown here is derived from an EMBL/GenBank/DDBJ whole genome shotgun (WGS) entry which is preliminary data.</text>
</comment>
<dbReference type="PIRSF" id="PIRSF029218">
    <property type="entry name" value="ParE"/>
    <property type="match status" value="1"/>
</dbReference>
<dbReference type="OrthoDB" id="7173315at2"/>
<evidence type="ECO:0000256" key="1">
    <source>
        <dbReference type="ARBA" id="ARBA00022649"/>
    </source>
</evidence>
<reference evidence="3 4" key="1">
    <citation type="submission" date="2016-04" db="EMBL/GenBank/DDBJ databases">
        <title>Draft genome sequence of freshwater magnetotactic bacteria Magnetospirillum marisnigri SP-1 and Magnetospirillum moscoviense BB-1.</title>
        <authorList>
            <person name="Koziaeva V."/>
            <person name="Dziuba M.V."/>
            <person name="Ivanov T.M."/>
            <person name="Kuznetsov B."/>
            <person name="Grouzdev D.S."/>
        </authorList>
    </citation>
    <scope>NUCLEOTIDE SEQUENCE [LARGE SCALE GENOMIC DNA]</scope>
    <source>
        <strain evidence="3 4">BB-1</strain>
    </source>
</reference>
<dbReference type="Gene3D" id="3.30.2310.20">
    <property type="entry name" value="RelE-like"/>
    <property type="match status" value="1"/>
</dbReference>
<evidence type="ECO:0000313" key="3">
    <source>
        <dbReference type="EMBL" id="OAN64791.1"/>
    </source>
</evidence>
<protein>
    <recommendedName>
        <fullName evidence="2">Toxin</fullName>
    </recommendedName>
</protein>